<accession>A0A151MHW3</accession>
<evidence type="ECO:0000313" key="1">
    <source>
        <dbReference type="EMBL" id="KYO24073.1"/>
    </source>
</evidence>
<reference evidence="1 2" key="1">
    <citation type="journal article" date="2012" name="Genome Biol.">
        <title>Sequencing three crocodilian genomes to illuminate the evolution of archosaurs and amniotes.</title>
        <authorList>
            <person name="St John J.A."/>
            <person name="Braun E.L."/>
            <person name="Isberg S.R."/>
            <person name="Miles L.G."/>
            <person name="Chong A.Y."/>
            <person name="Gongora J."/>
            <person name="Dalzell P."/>
            <person name="Moran C."/>
            <person name="Bed'hom B."/>
            <person name="Abzhanov A."/>
            <person name="Burgess S.C."/>
            <person name="Cooksey A.M."/>
            <person name="Castoe T.A."/>
            <person name="Crawford N.G."/>
            <person name="Densmore L.D."/>
            <person name="Drew J.C."/>
            <person name="Edwards S.V."/>
            <person name="Faircloth B.C."/>
            <person name="Fujita M.K."/>
            <person name="Greenwold M.J."/>
            <person name="Hoffmann F.G."/>
            <person name="Howard J.M."/>
            <person name="Iguchi T."/>
            <person name="Janes D.E."/>
            <person name="Khan S.Y."/>
            <person name="Kohno S."/>
            <person name="de Koning A.J."/>
            <person name="Lance S.L."/>
            <person name="McCarthy F.M."/>
            <person name="McCormack J.E."/>
            <person name="Merchant M.E."/>
            <person name="Peterson D.G."/>
            <person name="Pollock D.D."/>
            <person name="Pourmand N."/>
            <person name="Raney B.J."/>
            <person name="Roessler K.A."/>
            <person name="Sanford J.R."/>
            <person name="Sawyer R.H."/>
            <person name="Schmidt C.J."/>
            <person name="Triplett E.W."/>
            <person name="Tuberville T.D."/>
            <person name="Venegas-Anaya M."/>
            <person name="Howard J.T."/>
            <person name="Jarvis E.D."/>
            <person name="Guillette L.J.Jr."/>
            <person name="Glenn T.C."/>
            <person name="Green R.E."/>
            <person name="Ray D.A."/>
        </authorList>
    </citation>
    <scope>NUCLEOTIDE SEQUENCE [LARGE SCALE GENOMIC DNA]</scope>
    <source>
        <strain evidence="1">KSC_2009_1</strain>
    </source>
</reference>
<evidence type="ECO:0000313" key="2">
    <source>
        <dbReference type="Proteomes" id="UP000050525"/>
    </source>
</evidence>
<sequence>MLEKTTCASAQNGSEIFGFLSRGISFQVKKKSHNDSPMALVSHNPFCSTLPCGHAPGCRDHPVPHCPQAFNYQPLGCLLDSSKDANDADMNITMIAVYKFLGLQPCHFWASSASQDYWHHVVQLIWSDNQWLNSFQELLYQLRQHLGQQPTTMRPPVPKET</sequence>
<organism evidence="1 2">
    <name type="scientific">Alligator mississippiensis</name>
    <name type="common">American alligator</name>
    <dbReference type="NCBI Taxonomy" id="8496"/>
    <lineage>
        <taxon>Eukaryota</taxon>
        <taxon>Metazoa</taxon>
        <taxon>Chordata</taxon>
        <taxon>Craniata</taxon>
        <taxon>Vertebrata</taxon>
        <taxon>Euteleostomi</taxon>
        <taxon>Archelosauria</taxon>
        <taxon>Archosauria</taxon>
        <taxon>Crocodylia</taxon>
        <taxon>Alligatoridae</taxon>
        <taxon>Alligatorinae</taxon>
        <taxon>Alligator</taxon>
    </lineage>
</organism>
<dbReference type="Proteomes" id="UP000050525">
    <property type="component" value="Unassembled WGS sequence"/>
</dbReference>
<dbReference type="AlphaFoldDB" id="A0A151MHW3"/>
<name>A0A151MHW3_ALLMI</name>
<keyword evidence="2" id="KW-1185">Reference proteome</keyword>
<dbReference type="EMBL" id="AKHW03006155">
    <property type="protein sequence ID" value="KYO24073.1"/>
    <property type="molecule type" value="Genomic_DNA"/>
</dbReference>
<proteinExistence type="predicted"/>
<gene>
    <name evidence="1" type="ORF">Y1Q_0004652</name>
</gene>
<comment type="caution">
    <text evidence="1">The sequence shown here is derived from an EMBL/GenBank/DDBJ whole genome shotgun (WGS) entry which is preliminary data.</text>
</comment>
<protein>
    <submittedName>
        <fullName evidence="1">Uncharacterized protein</fullName>
    </submittedName>
</protein>